<dbReference type="EMBL" id="OX459118">
    <property type="protein sequence ID" value="CAI9087673.1"/>
    <property type="molecule type" value="Genomic_DNA"/>
</dbReference>
<keyword evidence="2" id="KW-1185">Reference proteome</keyword>
<name>A0AAV1BZ18_OLDCO</name>
<dbReference type="Proteomes" id="UP001161247">
    <property type="component" value="Chromosome 1"/>
</dbReference>
<evidence type="ECO:0000313" key="2">
    <source>
        <dbReference type="Proteomes" id="UP001161247"/>
    </source>
</evidence>
<reference evidence="1" key="1">
    <citation type="submission" date="2023-03" db="EMBL/GenBank/DDBJ databases">
        <authorList>
            <person name="Julca I."/>
        </authorList>
    </citation>
    <scope>NUCLEOTIDE SEQUENCE</scope>
</reference>
<proteinExistence type="predicted"/>
<protein>
    <submittedName>
        <fullName evidence="1">OLC1v1021808C1</fullName>
    </submittedName>
</protein>
<dbReference type="AlphaFoldDB" id="A0AAV1BZ18"/>
<accession>A0AAV1BZ18</accession>
<evidence type="ECO:0000313" key="1">
    <source>
        <dbReference type="EMBL" id="CAI9087673.1"/>
    </source>
</evidence>
<gene>
    <name evidence="1" type="ORF">OLC1_LOCUS436</name>
</gene>
<sequence>MRLRSCRLRAHDSFMKGPPGFRLPLGFTKAQKRKALCSSSWKWRIFNSEGGAYGLEQPLLAFLLAGGLAEVPAYLYGAGEHHQRANRVFSCTVMIETSLGM</sequence>
<organism evidence="1 2">
    <name type="scientific">Oldenlandia corymbosa var. corymbosa</name>
    <dbReference type="NCBI Taxonomy" id="529605"/>
    <lineage>
        <taxon>Eukaryota</taxon>
        <taxon>Viridiplantae</taxon>
        <taxon>Streptophyta</taxon>
        <taxon>Embryophyta</taxon>
        <taxon>Tracheophyta</taxon>
        <taxon>Spermatophyta</taxon>
        <taxon>Magnoliopsida</taxon>
        <taxon>eudicotyledons</taxon>
        <taxon>Gunneridae</taxon>
        <taxon>Pentapetalae</taxon>
        <taxon>asterids</taxon>
        <taxon>lamiids</taxon>
        <taxon>Gentianales</taxon>
        <taxon>Rubiaceae</taxon>
        <taxon>Rubioideae</taxon>
        <taxon>Spermacoceae</taxon>
        <taxon>Hedyotis-Oldenlandia complex</taxon>
        <taxon>Oldenlandia</taxon>
    </lineage>
</organism>